<sequence>MAEYGDFKPTDAVRDLVPKVDYHSNSIVDLPLLMVQLTRFSCGGLCVGVAISHSLADGLAAVQFINSWAKLAREDRLEEKDLPFLDRTVLKSSEPPMAPRFEHTELKDIRSLNGPHTMSERMKETSVTLLRLTKEQVEKLKKKANEDGLSSSQSRPYSRFEVIAGHIWRLNRPLPANYFGNAVLRTRTSPRIIGDIVSNPLSYSAQSIREGIEMLTQENLRSQLDFIAGQEDVSWLRGSFHTLGCMEAPFTGNPDMLIGVWTNIPMYEADFGWGGPLYIGPALLNADGKSFIMSCPSEDGALTIALRFQTIHMESFKKFFYDDI</sequence>
<comment type="caution">
    <text evidence="2">The sequence shown here is derived from an EMBL/GenBank/DDBJ whole genome shotgun (WGS) entry which is preliminary data.</text>
</comment>
<protein>
    <submittedName>
        <fullName evidence="2">Spermidine hydroxycinnamoyl transferase-like</fullName>
    </submittedName>
</protein>
<dbReference type="Gene3D" id="3.30.559.10">
    <property type="entry name" value="Chloramphenicol acetyltransferase-like domain"/>
    <property type="match status" value="3"/>
</dbReference>
<keyword evidence="3" id="KW-1185">Reference proteome</keyword>
<gene>
    <name evidence="2" type="ORF">O6P43_016853</name>
</gene>
<dbReference type="GO" id="GO:0016747">
    <property type="term" value="F:acyltransferase activity, transferring groups other than amino-acyl groups"/>
    <property type="evidence" value="ECO:0007669"/>
    <property type="project" value="TreeGrafter"/>
</dbReference>
<evidence type="ECO:0000256" key="1">
    <source>
        <dbReference type="ARBA" id="ARBA00009861"/>
    </source>
</evidence>
<organism evidence="2 3">
    <name type="scientific">Quillaja saponaria</name>
    <name type="common">Soap bark tree</name>
    <dbReference type="NCBI Taxonomy" id="32244"/>
    <lineage>
        <taxon>Eukaryota</taxon>
        <taxon>Viridiplantae</taxon>
        <taxon>Streptophyta</taxon>
        <taxon>Embryophyta</taxon>
        <taxon>Tracheophyta</taxon>
        <taxon>Spermatophyta</taxon>
        <taxon>Magnoliopsida</taxon>
        <taxon>eudicotyledons</taxon>
        <taxon>Gunneridae</taxon>
        <taxon>Pentapetalae</taxon>
        <taxon>rosids</taxon>
        <taxon>fabids</taxon>
        <taxon>Fabales</taxon>
        <taxon>Quillajaceae</taxon>
        <taxon>Quillaja</taxon>
    </lineage>
</organism>
<dbReference type="PANTHER" id="PTHR31642">
    <property type="entry name" value="TRICHOTHECENE 3-O-ACETYLTRANSFERASE"/>
    <property type="match status" value="1"/>
</dbReference>
<dbReference type="AlphaFoldDB" id="A0AAD7LNQ0"/>
<dbReference type="EMBL" id="JARAOO010000007">
    <property type="protein sequence ID" value="KAJ7961520.1"/>
    <property type="molecule type" value="Genomic_DNA"/>
</dbReference>
<comment type="similarity">
    <text evidence="1">Belongs to the plant acyltransferase family.</text>
</comment>
<dbReference type="InterPro" id="IPR050317">
    <property type="entry name" value="Plant_Fungal_Acyltransferase"/>
</dbReference>
<accession>A0AAD7LNQ0</accession>
<keyword evidence="2" id="KW-0808">Transferase</keyword>
<name>A0AAD7LNQ0_QUISA</name>
<dbReference type="Proteomes" id="UP001163823">
    <property type="component" value="Chromosome 7"/>
</dbReference>
<evidence type="ECO:0000313" key="3">
    <source>
        <dbReference type="Proteomes" id="UP001163823"/>
    </source>
</evidence>
<evidence type="ECO:0000313" key="2">
    <source>
        <dbReference type="EMBL" id="KAJ7961520.1"/>
    </source>
</evidence>
<proteinExistence type="inferred from homology"/>
<dbReference type="InterPro" id="IPR023213">
    <property type="entry name" value="CAT-like_dom_sf"/>
</dbReference>
<reference evidence="2" key="1">
    <citation type="journal article" date="2023" name="Science">
        <title>Elucidation of the pathway for biosynthesis of saponin adjuvants from the soapbark tree.</title>
        <authorList>
            <person name="Reed J."/>
            <person name="Orme A."/>
            <person name="El-Demerdash A."/>
            <person name="Owen C."/>
            <person name="Martin L.B.B."/>
            <person name="Misra R.C."/>
            <person name="Kikuchi S."/>
            <person name="Rejzek M."/>
            <person name="Martin A.C."/>
            <person name="Harkess A."/>
            <person name="Leebens-Mack J."/>
            <person name="Louveau T."/>
            <person name="Stephenson M.J."/>
            <person name="Osbourn A."/>
        </authorList>
    </citation>
    <scope>NUCLEOTIDE SEQUENCE</scope>
    <source>
        <strain evidence="2">S10</strain>
    </source>
</reference>
<dbReference type="KEGG" id="qsa:O6P43_016853"/>
<dbReference type="PANTHER" id="PTHR31642:SF324">
    <property type="entry name" value="SPERMIDINE HYDROXYCINNAMOYL TRANSFERASE"/>
    <property type="match status" value="1"/>
</dbReference>
<dbReference type="Pfam" id="PF02458">
    <property type="entry name" value="Transferase"/>
    <property type="match status" value="1"/>
</dbReference>